<sequence>MTWPGGRSRRHTGRRWSSAAGVTPGGRALVMAIVNPTPDSFREAVEAS</sequence>
<name>A0A6I8LV10_9PSEU</name>
<proteinExistence type="predicted"/>
<dbReference type="Proteomes" id="UP000399805">
    <property type="component" value="Unassembled WGS sequence"/>
</dbReference>
<accession>A0A6I8LV10</accession>
<evidence type="ECO:0000256" key="1">
    <source>
        <dbReference type="SAM" id="MobiDB-lite"/>
    </source>
</evidence>
<dbReference type="EMBL" id="CABVGP010000002">
    <property type="protein sequence ID" value="VVJ19435.1"/>
    <property type="molecule type" value="Genomic_DNA"/>
</dbReference>
<gene>
    <name evidence="2" type="ORF">AA23TX_04456</name>
</gene>
<protein>
    <submittedName>
        <fullName evidence="2">Uncharacterized protein</fullName>
    </submittedName>
</protein>
<evidence type="ECO:0000313" key="2">
    <source>
        <dbReference type="EMBL" id="VVJ19435.1"/>
    </source>
</evidence>
<organism evidence="2 3">
    <name type="scientific">Amycolatopsis camponoti</name>
    <dbReference type="NCBI Taxonomy" id="2606593"/>
    <lineage>
        <taxon>Bacteria</taxon>
        <taxon>Bacillati</taxon>
        <taxon>Actinomycetota</taxon>
        <taxon>Actinomycetes</taxon>
        <taxon>Pseudonocardiales</taxon>
        <taxon>Pseudonocardiaceae</taxon>
        <taxon>Amycolatopsis</taxon>
    </lineage>
</organism>
<keyword evidence="3" id="KW-1185">Reference proteome</keyword>
<dbReference type="AlphaFoldDB" id="A0A6I8LV10"/>
<evidence type="ECO:0000313" key="3">
    <source>
        <dbReference type="Proteomes" id="UP000399805"/>
    </source>
</evidence>
<reference evidence="2 3" key="1">
    <citation type="submission" date="2019-09" db="EMBL/GenBank/DDBJ databases">
        <authorList>
            <person name="Leyn A S."/>
        </authorList>
    </citation>
    <scope>NUCLEOTIDE SEQUENCE [LARGE SCALE GENOMIC DNA]</scope>
    <source>
        <strain evidence="2">AA231_1</strain>
    </source>
</reference>
<feature type="region of interest" description="Disordered" evidence="1">
    <location>
        <begin position="1"/>
        <end position="22"/>
    </location>
</feature>
<dbReference type="RefSeq" id="WP_196425473.1">
    <property type="nucleotide sequence ID" value="NZ_CABVGP010000002.1"/>
</dbReference>